<dbReference type="GO" id="GO:0005524">
    <property type="term" value="F:ATP binding"/>
    <property type="evidence" value="ECO:0007669"/>
    <property type="project" value="UniProtKB-UniRule"/>
</dbReference>
<dbReference type="EMBL" id="NEWK01000001">
    <property type="protein sequence ID" value="OXB88911.1"/>
    <property type="molecule type" value="Genomic_DNA"/>
</dbReference>
<evidence type="ECO:0000256" key="5">
    <source>
        <dbReference type="ARBA" id="ARBA00022490"/>
    </source>
</evidence>
<evidence type="ECO:0000256" key="10">
    <source>
        <dbReference type="ARBA" id="ARBA00023010"/>
    </source>
</evidence>
<dbReference type="InterPro" id="IPR030908">
    <property type="entry name" value="SecA2_Bac_anthr"/>
</dbReference>
<evidence type="ECO:0000313" key="15">
    <source>
        <dbReference type="Proteomes" id="UP000198378"/>
    </source>
</evidence>
<dbReference type="Gene3D" id="3.40.50.300">
    <property type="entry name" value="P-loop containing nucleotide triphosphate hydrolases"/>
    <property type="match status" value="3"/>
</dbReference>
<dbReference type="Proteomes" id="UP000198378">
    <property type="component" value="Unassembled WGS sequence"/>
</dbReference>
<evidence type="ECO:0000313" key="14">
    <source>
        <dbReference type="EMBL" id="OXB88911.1"/>
    </source>
</evidence>
<dbReference type="GO" id="GO:0065002">
    <property type="term" value="P:intracellular protein transmembrane transport"/>
    <property type="evidence" value="ECO:0007669"/>
    <property type="project" value="UniProtKB-UniRule"/>
</dbReference>
<sequence>MFAKVKQLFDESARDVQRLAKLAAQINEWEPTISSLSDEQLRQKTVAFKERLECGETLDDIKTEAFAVVREAARRVLGLRHYDVQLMGGLAMHEGNIAEMQTGEGKTLAATLPSYLHALLGKGVHIITANEYLARRDYEQMGRVFRFLGLTVGLNVSQMTASEKKEAYAADITYGTGTEFGFDYLRDNMVHRLEDKVQRPLYYAIIDEIDSILIDEARTPLIIANKSGIGAELFPIMARIVRTFEEGKEYERSLETKQIFLTEEGAQKIERAFGIDNLYDWEHHVLLHHAMQSLRAWFIMRRDVDYIVKNGKVMIVDPFTGRVMEGRSFSDGLHQAIEAKEGVDITEENDIQATITIQNYFRMYEKLAGMTGSATPSKEEFWQTYRLRVMTIPTNRPSRRTDWDDLVYQTYEAKVRKIIDEVKKMNAIGRPVLIGTTSVAQSERLSAAFSKAGIPHHLLNAKTEEEEARIIATAGQKGQVMIATNMAGRGTDILLGEGVKELGGLHIIGTERHESHRIDMQLRGRAGRQGDPGSSQFIISLEDDLFRLYDQEELEKWRSKVKTDETGLIVSPDPIKFVQKVQTTIENAHYSARLHLLKLDTVIDQQSKVIYHMRDRVLALKQAEVLSELLRHIQRYITQTIDRYCPEDVLFEEWNIEGLHNELRRAFFQFTYPIEDLRHKQKEEIALLVWDEYQSLEAALTDLPCDEEQTMRLKHLMVETIDAHWIRHLNQLNVLKEGIHLRSYGQEDPYRAFEMDAYREFVALQQAIDASICTTAMNYLKSQFVIDDEAAAANEP</sequence>
<dbReference type="InterPro" id="IPR014018">
    <property type="entry name" value="SecA_motor_DEAD"/>
</dbReference>
<keyword evidence="4 12" id="KW-1003">Cell membrane</keyword>
<dbReference type="InterPro" id="IPR036266">
    <property type="entry name" value="SecA_Wing/Scaffold_sf"/>
</dbReference>
<keyword evidence="8 12" id="KW-0653">Protein transport</keyword>
<comment type="function">
    <text evidence="12">Part of the Sec protein translocase complex. Interacts with the SecYEG preprotein conducting channel. Has a central role in coupling the hydrolysis of ATP to the transfer of proteins into and across the cell membrane, serving as an ATP-driven molecular motor driving the stepwise translocation of polypeptide chains across the membrane.</text>
</comment>
<dbReference type="InterPro" id="IPR001650">
    <property type="entry name" value="Helicase_C-like"/>
</dbReference>
<protein>
    <recommendedName>
        <fullName evidence="12 13">Protein translocase subunit SecA</fullName>
        <ecNumber evidence="12">7.4.2.8</ecNumber>
    </recommendedName>
</protein>
<reference evidence="14 15" key="1">
    <citation type="submission" date="2017-05" db="EMBL/GenBank/DDBJ databases">
        <title>The genome sequence of Geobacillus thermocatenulatus DSM 730.</title>
        <authorList>
            <person name="Ramaloko W.T."/>
            <person name="Koen N."/>
            <person name="Polliack S."/>
            <person name="Aliyu H."/>
            <person name="Lebre P."/>
            <person name="Mohr T."/>
            <person name="Oswald F."/>
            <person name="Zwick M."/>
            <person name="Neumann A."/>
            <person name="Syldatk C."/>
            <person name="Cowan D."/>
            <person name="De Maayer P."/>
        </authorList>
    </citation>
    <scope>NUCLEOTIDE SEQUENCE [LARGE SCALE GENOMIC DNA]</scope>
    <source>
        <strain evidence="14 15">BGSC 93A1</strain>
    </source>
</reference>
<dbReference type="InterPro" id="IPR027417">
    <property type="entry name" value="P-loop_NTPase"/>
</dbReference>
<dbReference type="InterPro" id="IPR044722">
    <property type="entry name" value="SecA_SF2_C"/>
</dbReference>
<dbReference type="NCBIfam" id="TIGR00963">
    <property type="entry name" value="secA"/>
    <property type="match status" value="1"/>
</dbReference>
<dbReference type="PRINTS" id="PR00906">
    <property type="entry name" value="SECA"/>
</dbReference>
<dbReference type="GO" id="GO:0005886">
    <property type="term" value="C:plasma membrane"/>
    <property type="evidence" value="ECO:0007669"/>
    <property type="project" value="UniProtKB-SubCell"/>
</dbReference>
<evidence type="ECO:0000256" key="4">
    <source>
        <dbReference type="ARBA" id="ARBA00022475"/>
    </source>
</evidence>
<dbReference type="PROSITE" id="PS51194">
    <property type="entry name" value="HELICASE_CTER"/>
    <property type="match status" value="1"/>
</dbReference>
<evidence type="ECO:0000256" key="11">
    <source>
        <dbReference type="ARBA" id="ARBA00023136"/>
    </source>
</evidence>
<dbReference type="NCBIfam" id="NF006630">
    <property type="entry name" value="PRK09200.1"/>
    <property type="match status" value="1"/>
</dbReference>
<dbReference type="NCBIfam" id="TIGR04397">
    <property type="entry name" value="SecA2_Bac_anthr"/>
    <property type="match status" value="1"/>
</dbReference>
<dbReference type="InterPro" id="IPR000185">
    <property type="entry name" value="SecA"/>
</dbReference>
<dbReference type="SUPFAM" id="SSF81886">
    <property type="entry name" value="Helical scaffold and wing domains of SecA"/>
    <property type="match status" value="1"/>
</dbReference>
<dbReference type="InterPro" id="IPR020937">
    <property type="entry name" value="SecA_CS"/>
</dbReference>
<dbReference type="SUPFAM" id="SSF81767">
    <property type="entry name" value="Pre-protein crosslinking domain of SecA"/>
    <property type="match status" value="1"/>
</dbReference>
<dbReference type="PROSITE" id="PS51196">
    <property type="entry name" value="SECA_MOTOR_DEAD"/>
    <property type="match status" value="1"/>
</dbReference>
<keyword evidence="6 12" id="KW-0547">Nucleotide-binding</keyword>
<feature type="binding site" evidence="12">
    <location>
        <begin position="103"/>
        <end position="107"/>
    </location>
    <ligand>
        <name>ATP</name>
        <dbReference type="ChEBI" id="CHEBI:30616"/>
    </ligand>
</feature>
<dbReference type="InterPro" id="IPR036670">
    <property type="entry name" value="SecA_X-link_sf"/>
</dbReference>
<comment type="caution">
    <text evidence="14">The sequence shown here is derived from an EMBL/GenBank/DDBJ whole genome shotgun (WGS) entry which is preliminary data.</text>
</comment>
<feature type="binding site" evidence="12">
    <location>
        <position position="492"/>
    </location>
    <ligand>
        <name>ATP</name>
        <dbReference type="ChEBI" id="CHEBI:30616"/>
    </ligand>
</feature>
<dbReference type="SUPFAM" id="SSF52540">
    <property type="entry name" value="P-loop containing nucleoside triphosphate hydrolases"/>
    <property type="match status" value="2"/>
</dbReference>
<dbReference type="GO" id="GO:0017038">
    <property type="term" value="P:protein import"/>
    <property type="evidence" value="ECO:0007669"/>
    <property type="project" value="InterPro"/>
</dbReference>
<comment type="catalytic activity">
    <reaction evidence="12">
        <text>ATP + H2O + cellular proteinSide 1 = ADP + phosphate + cellular proteinSide 2.</text>
        <dbReference type="EC" id="7.4.2.8"/>
    </reaction>
</comment>
<dbReference type="Pfam" id="PF21090">
    <property type="entry name" value="P-loop_SecA"/>
    <property type="match status" value="1"/>
</dbReference>
<dbReference type="KEGG" id="gtm:GT3921_03230"/>
<evidence type="ECO:0000256" key="12">
    <source>
        <dbReference type="HAMAP-Rule" id="MF_01382"/>
    </source>
</evidence>
<dbReference type="EC" id="7.4.2.8" evidence="12"/>
<dbReference type="FunFam" id="3.40.50.300:FF:000429">
    <property type="entry name" value="Preprotein translocase subunit SecA"/>
    <property type="match status" value="1"/>
</dbReference>
<dbReference type="CDD" id="cd18803">
    <property type="entry name" value="SF2_C_secA"/>
    <property type="match status" value="1"/>
</dbReference>
<evidence type="ECO:0000256" key="6">
    <source>
        <dbReference type="ARBA" id="ARBA00022741"/>
    </source>
</evidence>
<comment type="subcellular location">
    <subcellularLocation>
        <location evidence="12">Cell membrane</location>
        <topology evidence="12">Peripheral membrane protein</topology>
        <orientation evidence="12">Cytoplasmic side</orientation>
    </subcellularLocation>
    <subcellularLocation>
        <location evidence="12">Cytoplasm</location>
    </subcellularLocation>
    <subcellularLocation>
        <location evidence="1">Membrane</location>
        <topology evidence="1">Peripheral membrane protein</topology>
    </subcellularLocation>
    <text evidence="12">Distribution is 50-50.</text>
</comment>
<dbReference type="InterPro" id="IPR011115">
    <property type="entry name" value="SecA_DEAD"/>
</dbReference>
<keyword evidence="9 12" id="KW-1278">Translocase</keyword>
<dbReference type="GO" id="GO:0005829">
    <property type="term" value="C:cytosol"/>
    <property type="evidence" value="ECO:0007669"/>
    <property type="project" value="TreeGrafter"/>
</dbReference>
<evidence type="ECO:0000256" key="8">
    <source>
        <dbReference type="ARBA" id="ARBA00022927"/>
    </source>
</evidence>
<dbReference type="GO" id="GO:0043952">
    <property type="term" value="P:protein transport by the Sec complex"/>
    <property type="evidence" value="ECO:0007669"/>
    <property type="project" value="TreeGrafter"/>
</dbReference>
<dbReference type="HAMAP" id="MF_01382">
    <property type="entry name" value="SecA"/>
    <property type="match status" value="1"/>
</dbReference>
<dbReference type="InterPro" id="IPR011130">
    <property type="entry name" value="SecA_preprotein_X-link_dom"/>
</dbReference>
<keyword evidence="3 12" id="KW-0813">Transport</keyword>
<evidence type="ECO:0000256" key="7">
    <source>
        <dbReference type="ARBA" id="ARBA00022840"/>
    </source>
</evidence>
<dbReference type="Pfam" id="PF07516">
    <property type="entry name" value="SecA_SW"/>
    <property type="match status" value="1"/>
</dbReference>
<feature type="binding site" evidence="12">
    <location>
        <position position="85"/>
    </location>
    <ligand>
        <name>ATP</name>
        <dbReference type="ChEBI" id="CHEBI:30616"/>
    </ligand>
</feature>
<dbReference type="SMART" id="SM00957">
    <property type="entry name" value="SecA_DEAD"/>
    <property type="match status" value="1"/>
</dbReference>
<dbReference type="PROSITE" id="PS51192">
    <property type="entry name" value="HELICASE_ATP_BIND_1"/>
    <property type="match status" value="1"/>
</dbReference>
<dbReference type="PANTHER" id="PTHR30612">
    <property type="entry name" value="SECA INNER MEMBRANE COMPONENT OF SEC PROTEIN SECRETION SYSTEM"/>
    <property type="match status" value="1"/>
</dbReference>
<keyword evidence="7 12" id="KW-0067">ATP-binding</keyword>
<dbReference type="PROSITE" id="PS01312">
    <property type="entry name" value="SECA"/>
    <property type="match status" value="1"/>
</dbReference>
<dbReference type="InterPro" id="IPR011116">
    <property type="entry name" value="SecA_Wing/Scaffold"/>
</dbReference>
<evidence type="ECO:0000256" key="1">
    <source>
        <dbReference type="ARBA" id="ARBA00004170"/>
    </source>
</evidence>
<dbReference type="GO" id="GO:0006605">
    <property type="term" value="P:protein targeting"/>
    <property type="evidence" value="ECO:0007669"/>
    <property type="project" value="UniProtKB-UniRule"/>
</dbReference>
<accession>A0A226Q927</accession>
<dbReference type="Pfam" id="PF01043">
    <property type="entry name" value="SecA_PP_bind"/>
    <property type="match status" value="1"/>
</dbReference>
<dbReference type="PANTHER" id="PTHR30612:SF0">
    <property type="entry name" value="CHLOROPLAST PROTEIN-TRANSPORTING ATPASE"/>
    <property type="match status" value="1"/>
</dbReference>
<keyword evidence="5 12" id="KW-0963">Cytoplasm</keyword>
<keyword evidence="15" id="KW-1185">Reference proteome</keyword>
<dbReference type="SMART" id="SM00958">
    <property type="entry name" value="SecA_PP_bind"/>
    <property type="match status" value="1"/>
</dbReference>
<dbReference type="Gene3D" id="3.90.1440.10">
    <property type="entry name" value="SecA, preprotein cross-linking domain"/>
    <property type="match status" value="1"/>
</dbReference>
<dbReference type="GO" id="GO:0008564">
    <property type="term" value="F:protein-exporting ATPase activity"/>
    <property type="evidence" value="ECO:0007669"/>
    <property type="project" value="UniProtKB-EC"/>
</dbReference>
<keyword evidence="11 12" id="KW-0472">Membrane</keyword>
<evidence type="ECO:0000256" key="13">
    <source>
        <dbReference type="RuleBase" id="RU003874"/>
    </source>
</evidence>
<dbReference type="AlphaFoldDB" id="A0A226Q927"/>
<evidence type="ECO:0000256" key="9">
    <source>
        <dbReference type="ARBA" id="ARBA00022967"/>
    </source>
</evidence>
<gene>
    <name evidence="12" type="primary">secA</name>
    <name evidence="14" type="ORF">B9L19_02100</name>
</gene>
<dbReference type="RefSeq" id="WP_025950150.1">
    <property type="nucleotide sequence ID" value="NZ_CP018058.1"/>
</dbReference>
<dbReference type="CDD" id="cd17928">
    <property type="entry name" value="DEXDc_SecA"/>
    <property type="match status" value="1"/>
</dbReference>
<dbReference type="InterPro" id="IPR014001">
    <property type="entry name" value="Helicase_ATP-bd"/>
</dbReference>
<evidence type="ECO:0000256" key="2">
    <source>
        <dbReference type="ARBA" id="ARBA00007650"/>
    </source>
</evidence>
<dbReference type="GO" id="GO:0031522">
    <property type="term" value="C:cell envelope Sec protein transport complex"/>
    <property type="evidence" value="ECO:0007669"/>
    <property type="project" value="TreeGrafter"/>
</dbReference>
<comment type="subunit">
    <text evidence="12">Monomer and homodimer. Part of the essential Sec protein translocation apparatus which comprises SecA, SecYEG and auxiliary proteins SecDF. Other proteins may also be involved.</text>
</comment>
<proteinExistence type="inferred from homology"/>
<comment type="similarity">
    <text evidence="2 12 13">Belongs to the SecA family.</text>
</comment>
<dbReference type="Gene3D" id="1.10.3060.10">
    <property type="entry name" value="Helical scaffold and wing domains of SecA"/>
    <property type="match status" value="1"/>
</dbReference>
<organism evidence="14 15">
    <name type="scientific">Geobacillus thermocatenulatus</name>
    <dbReference type="NCBI Taxonomy" id="33938"/>
    <lineage>
        <taxon>Bacteria</taxon>
        <taxon>Bacillati</taxon>
        <taxon>Bacillota</taxon>
        <taxon>Bacilli</taxon>
        <taxon>Bacillales</taxon>
        <taxon>Anoxybacillaceae</taxon>
        <taxon>Geobacillus</taxon>
        <taxon>Geobacillus thermoleovorans group</taxon>
    </lineage>
</organism>
<name>A0A226Q927_9BACL</name>
<evidence type="ECO:0000256" key="3">
    <source>
        <dbReference type="ARBA" id="ARBA00022448"/>
    </source>
</evidence>
<keyword evidence="10 12" id="KW-0811">Translocation</keyword>
<dbReference type="Pfam" id="PF07517">
    <property type="entry name" value="SecA_DEAD"/>
    <property type="match status" value="1"/>
</dbReference>